<proteinExistence type="predicted"/>
<sequence length="164" mass="17930">MAAAGQMRREQAQLRKVFNESWTHLARELLFLEKVTMSVKKANRALDWTADVLHGWQTGFADPAIGRRSTSLVPRLGTDTSITRRKWLESVPVGQGGGGAGERQRSFVHSSADLQCVSYAGSHQQRGVGIPFERGIGSIPGGYRLISSYSSSSTLMKSGNKLHT</sequence>
<name>A0ABR0A901_9CRUS</name>
<protein>
    <submittedName>
        <fullName evidence="1">Uncharacterized protein</fullName>
    </submittedName>
</protein>
<keyword evidence="2" id="KW-1185">Reference proteome</keyword>
<evidence type="ECO:0000313" key="1">
    <source>
        <dbReference type="EMBL" id="KAK4021518.1"/>
    </source>
</evidence>
<accession>A0ABR0A901</accession>
<evidence type="ECO:0000313" key="2">
    <source>
        <dbReference type="Proteomes" id="UP001234178"/>
    </source>
</evidence>
<organism evidence="1 2">
    <name type="scientific">Daphnia magna</name>
    <dbReference type="NCBI Taxonomy" id="35525"/>
    <lineage>
        <taxon>Eukaryota</taxon>
        <taxon>Metazoa</taxon>
        <taxon>Ecdysozoa</taxon>
        <taxon>Arthropoda</taxon>
        <taxon>Crustacea</taxon>
        <taxon>Branchiopoda</taxon>
        <taxon>Diplostraca</taxon>
        <taxon>Cladocera</taxon>
        <taxon>Anomopoda</taxon>
        <taxon>Daphniidae</taxon>
        <taxon>Daphnia</taxon>
    </lineage>
</organism>
<gene>
    <name evidence="1" type="ORF">OUZ56_003433</name>
</gene>
<comment type="caution">
    <text evidence="1">The sequence shown here is derived from an EMBL/GenBank/DDBJ whole genome shotgun (WGS) entry which is preliminary data.</text>
</comment>
<reference evidence="1 2" key="1">
    <citation type="journal article" date="2023" name="Nucleic Acids Res.">
        <title>The hologenome of Daphnia magna reveals possible DNA methylation and microbiome-mediated evolution of the host genome.</title>
        <authorList>
            <person name="Chaturvedi A."/>
            <person name="Li X."/>
            <person name="Dhandapani V."/>
            <person name="Marshall H."/>
            <person name="Kissane S."/>
            <person name="Cuenca-Cambronero M."/>
            <person name="Asole G."/>
            <person name="Calvet F."/>
            <person name="Ruiz-Romero M."/>
            <person name="Marangio P."/>
            <person name="Guigo R."/>
            <person name="Rago D."/>
            <person name="Mirbahai L."/>
            <person name="Eastwood N."/>
            <person name="Colbourne J.K."/>
            <person name="Zhou J."/>
            <person name="Mallon E."/>
            <person name="Orsini L."/>
        </authorList>
    </citation>
    <scope>NUCLEOTIDE SEQUENCE [LARGE SCALE GENOMIC DNA]</scope>
    <source>
        <strain evidence="1">LRV0_1</strain>
    </source>
</reference>
<dbReference type="EMBL" id="JAOYFB010000036">
    <property type="protein sequence ID" value="KAK4021518.1"/>
    <property type="molecule type" value="Genomic_DNA"/>
</dbReference>
<dbReference type="Proteomes" id="UP001234178">
    <property type="component" value="Unassembled WGS sequence"/>
</dbReference>